<dbReference type="Proteomes" id="UP000198824">
    <property type="component" value="Unassembled WGS sequence"/>
</dbReference>
<sequence>MAESPQGTAEPEKARKQDGAGVNHPTRGSESSRGNAEPQAAEDSGHVEHVRRTIQGTAGPIEIEEVSGTAAPDGAR</sequence>
<dbReference type="EMBL" id="FOZG01000003">
    <property type="protein sequence ID" value="SFS12604.1"/>
    <property type="molecule type" value="Genomic_DNA"/>
</dbReference>
<reference evidence="2 3" key="1">
    <citation type="submission" date="2016-10" db="EMBL/GenBank/DDBJ databases">
        <authorList>
            <person name="de Groot N.N."/>
        </authorList>
    </citation>
    <scope>NUCLEOTIDE SEQUENCE [LARGE SCALE GENOMIC DNA]</scope>
    <source>
        <strain evidence="2 3">S5-249</strain>
    </source>
</reference>
<organism evidence="2 3">
    <name type="scientific">Sphingomonas jatrophae</name>
    <dbReference type="NCBI Taxonomy" id="1166337"/>
    <lineage>
        <taxon>Bacteria</taxon>
        <taxon>Pseudomonadati</taxon>
        <taxon>Pseudomonadota</taxon>
        <taxon>Alphaproteobacteria</taxon>
        <taxon>Sphingomonadales</taxon>
        <taxon>Sphingomonadaceae</taxon>
        <taxon>Sphingomonas</taxon>
    </lineage>
</organism>
<name>A0A1I6MA50_9SPHN</name>
<dbReference type="STRING" id="1166337.SAMN05192580_3778"/>
<accession>A0A1I6MA50</accession>
<evidence type="ECO:0000256" key="1">
    <source>
        <dbReference type="SAM" id="MobiDB-lite"/>
    </source>
</evidence>
<gene>
    <name evidence="2" type="ORF">SAMN05192580_3778</name>
</gene>
<evidence type="ECO:0000313" key="2">
    <source>
        <dbReference type="EMBL" id="SFS12604.1"/>
    </source>
</evidence>
<dbReference type="RefSeq" id="WP_093317137.1">
    <property type="nucleotide sequence ID" value="NZ_FOZG01000003.1"/>
</dbReference>
<dbReference type="AlphaFoldDB" id="A0A1I6MA50"/>
<proteinExistence type="predicted"/>
<evidence type="ECO:0000313" key="3">
    <source>
        <dbReference type="Proteomes" id="UP000198824"/>
    </source>
</evidence>
<keyword evidence="3" id="KW-1185">Reference proteome</keyword>
<feature type="region of interest" description="Disordered" evidence="1">
    <location>
        <begin position="1"/>
        <end position="76"/>
    </location>
</feature>
<protein>
    <submittedName>
        <fullName evidence="2">Uncharacterized protein</fullName>
    </submittedName>
</protein>